<dbReference type="Proteomes" id="UP001220961">
    <property type="component" value="Chromosome 4"/>
</dbReference>
<evidence type="ECO:0000256" key="1">
    <source>
        <dbReference type="SAM" id="MobiDB-lite"/>
    </source>
</evidence>
<organism evidence="2 3">
    <name type="scientific">Malassezia caprae</name>
    <dbReference type="NCBI Taxonomy" id="1381934"/>
    <lineage>
        <taxon>Eukaryota</taxon>
        <taxon>Fungi</taxon>
        <taxon>Dikarya</taxon>
        <taxon>Basidiomycota</taxon>
        <taxon>Ustilaginomycotina</taxon>
        <taxon>Malasseziomycetes</taxon>
        <taxon>Malasseziales</taxon>
        <taxon>Malasseziaceae</taxon>
        <taxon>Malassezia</taxon>
    </lineage>
</organism>
<keyword evidence="3" id="KW-1185">Reference proteome</keyword>
<evidence type="ECO:0000313" key="3">
    <source>
        <dbReference type="Proteomes" id="UP001220961"/>
    </source>
</evidence>
<dbReference type="EMBL" id="CP119911">
    <property type="protein sequence ID" value="WFD20066.1"/>
    <property type="molecule type" value="Genomic_DNA"/>
</dbReference>
<dbReference type="AlphaFoldDB" id="A0AAF0E845"/>
<accession>A0AAF0E845</accession>
<feature type="region of interest" description="Disordered" evidence="1">
    <location>
        <begin position="1"/>
        <end position="22"/>
    </location>
</feature>
<reference evidence="2" key="1">
    <citation type="submission" date="2023-03" db="EMBL/GenBank/DDBJ databases">
        <title>Mating type loci evolution in Malassezia.</title>
        <authorList>
            <person name="Coelho M.A."/>
        </authorList>
    </citation>
    <scope>NUCLEOTIDE SEQUENCE</scope>
    <source>
        <strain evidence="2">CBS 10434</strain>
    </source>
</reference>
<feature type="compositionally biased region" description="Polar residues" evidence="1">
    <location>
        <begin position="96"/>
        <end position="108"/>
    </location>
</feature>
<proteinExistence type="predicted"/>
<protein>
    <submittedName>
        <fullName evidence="2">Uncharacterized protein</fullName>
    </submittedName>
</protein>
<feature type="region of interest" description="Disordered" evidence="1">
    <location>
        <begin position="73"/>
        <end position="180"/>
    </location>
</feature>
<evidence type="ECO:0000313" key="2">
    <source>
        <dbReference type="EMBL" id="WFD20066.1"/>
    </source>
</evidence>
<name>A0AAF0E845_9BASI</name>
<sequence>MSTRGPAASGKPHDYKAHFTRTRSKYEKVIERQRELQKHATDAMSKQQNLQDEVDFLLDALLDVQAKAGRGELAVLPPSARPKPAERADALPGPSASRNAPTIPTATEYSDDDMNPDLTVDIAIEEDAGVFDTLAGPSSSPPVGSQSKRPRMSTPQGEDAPSTETASDARPGSPKRPRLT</sequence>
<gene>
    <name evidence="2" type="ORF">MCAP1_002310</name>
</gene>